<dbReference type="InterPro" id="IPR000253">
    <property type="entry name" value="FHA_dom"/>
</dbReference>
<keyword evidence="1" id="KW-1133">Transmembrane helix</keyword>
<dbReference type="SMART" id="SM00240">
    <property type="entry name" value="FHA"/>
    <property type="match status" value="1"/>
</dbReference>
<evidence type="ECO:0000256" key="1">
    <source>
        <dbReference type="SAM" id="Phobius"/>
    </source>
</evidence>
<reference evidence="3 4" key="1">
    <citation type="submission" date="2023-03" db="EMBL/GenBank/DDBJ databases">
        <title>Draft genome sequence of Thalassotalea eurytherma JCM 18482T.</title>
        <authorList>
            <person name="Sawabe T."/>
        </authorList>
    </citation>
    <scope>NUCLEOTIDE SEQUENCE [LARGE SCALE GENOMIC DNA]</scope>
    <source>
        <strain evidence="3 4">JCM 18482</strain>
    </source>
</reference>
<evidence type="ECO:0000313" key="4">
    <source>
        <dbReference type="Proteomes" id="UP001157133"/>
    </source>
</evidence>
<protein>
    <recommendedName>
        <fullName evidence="2">FHA domain-containing protein</fullName>
    </recommendedName>
</protein>
<feature type="transmembrane region" description="Helical" evidence="1">
    <location>
        <begin position="251"/>
        <end position="269"/>
    </location>
</feature>
<organism evidence="3 4">
    <name type="scientific">Thalassotalea eurytherma</name>
    <dbReference type="NCBI Taxonomy" id="1144278"/>
    <lineage>
        <taxon>Bacteria</taxon>
        <taxon>Pseudomonadati</taxon>
        <taxon>Pseudomonadota</taxon>
        <taxon>Gammaproteobacteria</taxon>
        <taxon>Alteromonadales</taxon>
        <taxon>Colwelliaceae</taxon>
        <taxon>Thalassotalea</taxon>
    </lineage>
</organism>
<keyword evidence="1" id="KW-0472">Membrane</keyword>
<dbReference type="SUPFAM" id="SSF49879">
    <property type="entry name" value="SMAD/FHA domain"/>
    <property type="match status" value="1"/>
</dbReference>
<feature type="transmembrane region" description="Helical" evidence="1">
    <location>
        <begin position="124"/>
        <end position="142"/>
    </location>
</feature>
<sequence>MAVIVVEQINRGKKLICRDRFESDSVEIGRSYQNDIIIDDPHICPEHLNIQFDGEHWVVHDQDSLNGSFLDESKQNADKHILHSGDIISIGKSQLRIVFPDHPVSATVKFSPFESLIERTRKPVSLVFSLAIFTLMSGYLLYLGKQTEVTFTQVFVPAIGMTLGFSLWPAIISLISHLTKNDARYWSQIGISFLIFNFFWFSDIIEYVLHFNLSSAWPVSWITSLLPITLAFCLFWLNCYIGFHMSGKKRVIISASLCLLIFGGTYLVSLSNKPDFRDRPTYDATIMTPNFLIAPSTPANEFIENAKQVFEKAEKKKDED</sequence>
<dbReference type="InterPro" id="IPR008984">
    <property type="entry name" value="SMAD_FHA_dom_sf"/>
</dbReference>
<dbReference type="Pfam" id="PF00498">
    <property type="entry name" value="FHA"/>
    <property type="match status" value="1"/>
</dbReference>
<evidence type="ECO:0000259" key="2">
    <source>
        <dbReference type="PROSITE" id="PS50006"/>
    </source>
</evidence>
<dbReference type="Proteomes" id="UP001157133">
    <property type="component" value="Unassembled WGS sequence"/>
</dbReference>
<dbReference type="CDD" id="cd00060">
    <property type="entry name" value="FHA"/>
    <property type="match status" value="1"/>
</dbReference>
<accession>A0ABQ6GY07</accession>
<feature type="transmembrane region" description="Helical" evidence="1">
    <location>
        <begin position="154"/>
        <end position="176"/>
    </location>
</feature>
<dbReference type="Gene3D" id="2.60.200.20">
    <property type="match status" value="1"/>
</dbReference>
<dbReference type="PROSITE" id="PS50006">
    <property type="entry name" value="FHA_DOMAIN"/>
    <property type="match status" value="1"/>
</dbReference>
<evidence type="ECO:0000313" key="3">
    <source>
        <dbReference type="EMBL" id="GLX80805.1"/>
    </source>
</evidence>
<feature type="transmembrane region" description="Helical" evidence="1">
    <location>
        <begin position="221"/>
        <end position="239"/>
    </location>
</feature>
<comment type="caution">
    <text evidence="3">The sequence shown here is derived from an EMBL/GenBank/DDBJ whole genome shotgun (WGS) entry which is preliminary data.</text>
</comment>
<feature type="domain" description="FHA" evidence="2">
    <location>
        <begin position="26"/>
        <end position="75"/>
    </location>
</feature>
<dbReference type="RefSeq" id="WP_284206120.1">
    <property type="nucleotide sequence ID" value="NZ_BSSU01000001.1"/>
</dbReference>
<proteinExistence type="predicted"/>
<keyword evidence="4" id="KW-1185">Reference proteome</keyword>
<dbReference type="EMBL" id="BSSU01000001">
    <property type="protein sequence ID" value="GLX80805.1"/>
    <property type="molecule type" value="Genomic_DNA"/>
</dbReference>
<keyword evidence="1" id="KW-0812">Transmembrane</keyword>
<name>A0ABQ6GY07_9GAMM</name>
<gene>
    <name evidence="3" type="ORF">theurythT_02570</name>
</gene>
<feature type="transmembrane region" description="Helical" evidence="1">
    <location>
        <begin position="183"/>
        <end position="201"/>
    </location>
</feature>